<dbReference type="EMBL" id="ALYM01000002">
    <property type="protein sequence ID" value="EMG26010.1"/>
    <property type="molecule type" value="Genomic_DNA"/>
</dbReference>
<sequence length="37" mass="4512">MYIGNHQQYDNNRIKAIYPIKSQIQTFIFVFLIIQPR</sequence>
<comment type="caution">
    <text evidence="1">The sequence shown here is derived from an EMBL/GenBank/DDBJ whole genome shotgun (WGS) entry which is preliminary data.</text>
</comment>
<protein>
    <submittedName>
        <fullName evidence="1">Uncharacterized protein</fullName>
    </submittedName>
</protein>
<keyword evidence="2" id="KW-1185">Reference proteome</keyword>
<evidence type="ECO:0000313" key="1">
    <source>
        <dbReference type="EMBL" id="EMG26010.1"/>
    </source>
</evidence>
<proteinExistence type="predicted"/>
<dbReference type="Proteomes" id="UP000011769">
    <property type="component" value="Unassembled WGS sequence"/>
</dbReference>
<accession>A0ABN0IT94</accession>
<organism evidence="1 2">
    <name type="scientific">Streptococcus parauberis KRS-02083</name>
    <dbReference type="NCBI Taxonomy" id="1207545"/>
    <lineage>
        <taxon>Bacteria</taxon>
        <taxon>Bacillati</taxon>
        <taxon>Bacillota</taxon>
        <taxon>Bacilli</taxon>
        <taxon>Lactobacillales</taxon>
        <taxon>Streptococcaceae</taxon>
        <taxon>Streptococcus</taxon>
    </lineage>
</organism>
<evidence type="ECO:0000313" key="2">
    <source>
        <dbReference type="Proteomes" id="UP000011769"/>
    </source>
</evidence>
<gene>
    <name evidence="1" type="ORF">SPJ1_0687</name>
</gene>
<name>A0ABN0IT94_9STRE</name>
<reference evidence="1 2" key="1">
    <citation type="journal article" date="2013" name="PLoS ONE">
        <title>Comparative Genomic Characterization of Three Streptococcus parauberis Strains in Fish Pathogen, as Assessed by Wide-Genome Analyses.</title>
        <authorList>
            <person name="Nho S.W."/>
            <person name="Hikima J."/>
            <person name="Park S.B."/>
            <person name="Jang H.B."/>
            <person name="Cha I.S."/>
            <person name="Yasuike M."/>
            <person name="Nakamura Y."/>
            <person name="Fujiwara A."/>
            <person name="Sano M."/>
            <person name="Kanai K."/>
            <person name="Kondo H."/>
            <person name="Hirono I."/>
            <person name="Takeyama H."/>
            <person name="Aoki T."/>
            <person name="Jung T.S."/>
        </authorList>
    </citation>
    <scope>NUCLEOTIDE SEQUENCE [LARGE SCALE GENOMIC DNA]</scope>
    <source>
        <strain evidence="1 2">KRS-02083</strain>
    </source>
</reference>